<evidence type="ECO:0000259" key="2">
    <source>
        <dbReference type="Pfam" id="PF21812"/>
    </source>
</evidence>
<feature type="domain" description="DUF6881" evidence="2">
    <location>
        <begin position="4"/>
        <end position="91"/>
    </location>
</feature>
<sequence length="101" mass="11749">MAMWYLKAQWHHDFDDEPVELFSEIGDDGFEVRKVEVFRDGHRDWADSDRGTGTTELGQIPVPAPDELSEETEFTALQIDATEFDEVWRHALDEQRPTSPR</sequence>
<proteinExistence type="predicted"/>
<dbReference type="Proteomes" id="UP001317870">
    <property type="component" value="Chromosome"/>
</dbReference>
<reference evidence="3 4" key="1">
    <citation type="submission" date="2022-11" db="EMBL/GenBank/DDBJ databases">
        <title>Genome Sequencing of Nocardia sp. ON39_IFM12276 and assembly.</title>
        <authorList>
            <person name="Shimojima M."/>
            <person name="Toyokawa M."/>
            <person name="Uesaka K."/>
        </authorList>
    </citation>
    <scope>NUCLEOTIDE SEQUENCE [LARGE SCALE GENOMIC DNA]</scope>
    <source>
        <strain evidence="3 4">IFM 12276</strain>
    </source>
</reference>
<name>A0ABN6UB46_9NOCA</name>
<protein>
    <recommendedName>
        <fullName evidence="2">DUF6881 domain-containing protein</fullName>
    </recommendedName>
</protein>
<gene>
    <name evidence="3" type="ORF">IFM12276_53610</name>
</gene>
<evidence type="ECO:0000313" key="3">
    <source>
        <dbReference type="EMBL" id="BDU02333.1"/>
    </source>
</evidence>
<feature type="region of interest" description="Disordered" evidence="1">
    <location>
        <begin position="43"/>
        <end position="63"/>
    </location>
</feature>
<evidence type="ECO:0000256" key="1">
    <source>
        <dbReference type="SAM" id="MobiDB-lite"/>
    </source>
</evidence>
<dbReference type="Pfam" id="PF21812">
    <property type="entry name" value="DUF6881"/>
    <property type="match status" value="1"/>
</dbReference>
<dbReference type="EMBL" id="AP026978">
    <property type="protein sequence ID" value="BDU02333.1"/>
    <property type="molecule type" value="Genomic_DNA"/>
</dbReference>
<evidence type="ECO:0000313" key="4">
    <source>
        <dbReference type="Proteomes" id="UP001317870"/>
    </source>
</evidence>
<dbReference type="InterPro" id="IPR049248">
    <property type="entry name" value="DUF6881"/>
</dbReference>
<accession>A0ABN6UB46</accession>
<organism evidence="3 4">
    <name type="scientific">Nocardia sputorum</name>
    <dbReference type="NCBI Taxonomy" id="2984338"/>
    <lineage>
        <taxon>Bacteria</taxon>
        <taxon>Bacillati</taxon>
        <taxon>Actinomycetota</taxon>
        <taxon>Actinomycetes</taxon>
        <taxon>Mycobacteriales</taxon>
        <taxon>Nocardiaceae</taxon>
        <taxon>Nocardia</taxon>
    </lineage>
</organism>
<keyword evidence="4" id="KW-1185">Reference proteome</keyword>